<evidence type="ECO:0000259" key="6">
    <source>
        <dbReference type="PROSITE" id="PS50125"/>
    </source>
</evidence>
<gene>
    <name evidence="8" type="primary">Aste57867_14452</name>
    <name evidence="7" type="ORF">As57867_014398</name>
    <name evidence="8" type="ORF">ASTE57867_14452</name>
</gene>
<dbReference type="SUPFAM" id="SSF55073">
    <property type="entry name" value="Nucleotide cyclase"/>
    <property type="match status" value="2"/>
</dbReference>
<feature type="transmembrane region" description="Helical" evidence="5">
    <location>
        <begin position="672"/>
        <end position="698"/>
    </location>
</feature>
<name>A0A485L1I4_9STRA</name>
<evidence type="ECO:0000256" key="4">
    <source>
        <dbReference type="SAM" id="MobiDB-lite"/>
    </source>
</evidence>
<protein>
    <submittedName>
        <fullName evidence="8">Aste57867_14452 protein</fullName>
    </submittedName>
</protein>
<dbReference type="Proteomes" id="UP000332933">
    <property type="component" value="Unassembled WGS sequence"/>
</dbReference>
<evidence type="ECO:0000256" key="2">
    <source>
        <dbReference type="ARBA" id="ARBA00023239"/>
    </source>
</evidence>
<dbReference type="GO" id="GO:0004383">
    <property type="term" value="F:guanylate cyclase activity"/>
    <property type="evidence" value="ECO:0007669"/>
    <property type="project" value="TreeGrafter"/>
</dbReference>
<feature type="domain" description="Guanylate cyclase" evidence="6">
    <location>
        <begin position="880"/>
        <end position="1009"/>
    </location>
</feature>
<proteinExistence type="inferred from homology"/>
<feature type="transmembrane region" description="Helical" evidence="5">
    <location>
        <begin position="300"/>
        <end position="321"/>
    </location>
</feature>
<dbReference type="SMART" id="SM00044">
    <property type="entry name" value="CYCc"/>
    <property type="match status" value="2"/>
</dbReference>
<feature type="region of interest" description="Disordered" evidence="4">
    <location>
        <begin position="1"/>
        <end position="48"/>
    </location>
</feature>
<dbReference type="InterPro" id="IPR029787">
    <property type="entry name" value="Nucleotide_cyclase"/>
</dbReference>
<keyword evidence="1" id="KW-0547">Nucleotide-binding</keyword>
<evidence type="ECO:0000256" key="1">
    <source>
        <dbReference type="ARBA" id="ARBA00022741"/>
    </source>
</evidence>
<feature type="transmembrane region" description="Helical" evidence="5">
    <location>
        <begin position="735"/>
        <end position="754"/>
    </location>
</feature>
<reference evidence="8 9" key="1">
    <citation type="submission" date="2019-03" db="EMBL/GenBank/DDBJ databases">
        <authorList>
            <person name="Gaulin E."/>
            <person name="Dumas B."/>
        </authorList>
    </citation>
    <scope>NUCLEOTIDE SEQUENCE [LARGE SCALE GENOMIC DNA]</scope>
    <source>
        <strain evidence="8">CBS 568.67</strain>
    </source>
</reference>
<feature type="transmembrane region" description="Helical" evidence="5">
    <location>
        <begin position="333"/>
        <end position="350"/>
    </location>
</feature>
<dbReference type="PANTHER" id="PTHR45655:SF8">
    <property type="entry name" value="SOLUBLE GUANYLATE CYCLASE GCY-33"/>
    <property type="match status" value="1"/>
</dbReference>
<dbReference type="Pfam" id="PF00211">
    <property type="entry name" value="Guanylate_cyc"/>
    <property type="match status" value="2"/>
</dbReference>
<keyword evidence="9" id="KW-1185">Reference proteome</keyword>
<dbReference type="EMBL" id="VJMH01005542">
    <property type="protein sequence ID" value="KAF0694682.1"/>
    <property type="molecule type" value="Genomic_DNA"/>
</dbReference>
<dbReference type="PANTHER" id="PTHR45655">
    <property type="entry name" value="GUANYLATE CYCLASE SOLUBLE SUBUNIT BETA-2"/>
    <property type="match status" value="1"/>
</dbReference>
<feature type="transmembrane region" description="Helical" evidence="5">
    <location>
        <begin position="273"/>
        <end position="293"/>
    </location>
</feature>
<feature type="transmembrane region" description="Helical" evidence="5">
    <location>
        <begin position="704"/>
        <end position="723"/>
    </location>
</feature>
<accession>A0A485L1I4</accession>
<feature type="compositionally biased region" description="Basic residues" evidence="4">
    <location>
        <begin position="33"/>
        <end position="48"/>
    </location>
</feature>
<dbReference type="GO" id="GO:0070482">
    <property type="term" value="P:response to oxygen levels"/>
    <property type="evidence" value="ECO:0007669"/>
    <property type="project" value="TreeGrafter"/>
</dbReference>
<feature type="transmembrane region" description="Helical" evidence="5">
    <location>
        <begin position="784"/>
        <end position="801"/>
    </location>
</feature>
<dbReference type="OrthoDB" id="432756at2759"/>
<dbReference type="PROSITE" id="PS50125">
    <property type="entry name" value="GUANYLATE_CYCLASE_2"/>
    <property type="match status" value="2"/>
</dbReference>
<evidence type="ECO:0000313" key="8">
    <source>
        <dbReference type="EMBL" id="VFT91274.1"/>
    </source>
</evidence>
<sequence>MSSSAPAAGLLPERYPPDRPDDAPSSEVPVLRPHQRAAPVHKKSTKRKLQVVAAVVSSHRASLESYVEPPLLEGVSSEIIPSSPSTIALVHAYSSPSDKPTDVDRRRSFVAAKTQHASERRAPTSANKVVPNYLVGGPMMMQTRTYDAHMQRLSLRFFNAQLEEVFRKHYKHYVLGKVQTGCTISIALHVIMGTLEILGGYSTPHERELLVARCAMVGLALLFYHVTTKPSFQLRFEAWMIAYYLVYGTCVVATSVLFESLGASSSVSSPSLYFFYAGRWSQAISLIFISILFNASGMMFTMATLCAWFHILLMLLVPLILYPARPELQNSQIVYGPVLTCFCMLSAYNSEKHIRKEFVLRCNVTEDRKRRDDLLETMLPAHIKESLKENRTDQLAEQFDEVSILFCYVSDFGRLSKTTPAIELVQLMNRIFFCFDKATDSRGVYKVEAIAETYMCAAGVPIKDPYHHEKIADMALTMMYIQEQEKWMCHGELIRLKIGIHSGPVVAGVIGSKTYSYHLFGDTVNTSSRVCSSSKPGKIQISEKTYGLLKRSGCYDITPRGKVPLKGKGELMLYWLERKVALPPPSRDDFGMSTRFDLAEEKTIAWTPKVKAVSETKSDTDGLVMNKRTLAFQAKGGTSKRRVTPSSSTLERRMETSFIVDYNMANVMQFRWALKAAIGVLAMAVVVGAGIPGVALVVNSSNKWPSVALNSVGVVLLSLLYAYSYRRVFLSRMQTAAGLVIGLVIVGLNVNIVLNAKSDFLNLNLIFITIVSLLMRFRFVTSVAINVTLLMFYLGFLVYSRHDFSNIIGLVCITIFCTVIGEYSCYRREIGLRADFLLKHSLNVEKKKCEELLANMLPSPQYAEALLLHGTIVDELDEVTLLYSDMVGFTALSATLKPVESCLFLNKVYSAFDRHLDAFGVYKMDTVGDAFIVIGGLPNYKSEKHHAVAITAFAIEMLREMDEFRRSENVNLQMRIGIHTGKVVGGVVGIKKPRYLIWGSHTVIANSMESKSIPGRIQVSDSTYNILQETGQYAFEARGAISIGEAETISTYFVQTDKAPKKETIVSKFFSTPQEKKLKGKQSRAELELEELIRDARRKNPFFMNVETMGEGSKILHKIVTPTTSSPRLSPTK</sequence>
<evidence type="ECO:0000256" key="5">
    <source>
        <dbReference type="SAM" id="Phobius"/>
    </source>
</evidence>
<keyword evidence="5" id="KW-0812">Transmembrane</keyword>
<feature type="domain" description="Guanylate cyclase" evidence="6">
    <location>
        <begin position="403"/>
        <end position="531"/>
    </location>
</feature>
<evidence type="ECO:0000313" key="9">
    <source>
        <dbReference type="Proteomes" id="UP000332933"/>
    </source>
</evidence>
<feature type="transmembrane region" description="Helical" evidence="5">
    <location>
        <begin position="807"/>
        <end position="826"/>
    </location>
</feature>
<feature type="transmembrane region" description="Helical" evidence="5">
    <location>
        <begin position="238"/>
        <end position="258"/>
    </location>
</feature>
<comment type="similarity">
    <text evidence="3">Belongs to the adenylyl cyclase class-4/guanylyl cyclase family.</text>
</comment>
<dbReference type="Gene3D" id="3.30.70.1230">
    <property type="entry name" value="Nucleotide cyclase"/>
    <property type="match status" value="2"/>
</dbReference>
<dbReference type="EMBL" id="CAADRA010005563">
    <property type="protein sequence ID" value="VFT91274.1"/>
    <property type="molecule type" value="Genomic_DNA"/>
</dbReference>
<dbReference type="CDD" id="cd07302">
    <property type="entry name" value="CHD"/>
    <property type="match status" value="2"/>
</dbReference>
<keyword evidence="5" id="KW-1133">Transmembrane helix</keyword>
<evidence type="ECO:0000313" key="7">
    <source>
        <dbReference type="EMBL" id="KAF0694682.1"/>
    </source>
</evidence>
<dbReference type="InterPro" id="IPR001054">
    <property type="entry name" value="A/G_cyclase"/>
</dbReference>
<keyword evidence="5" id="KW-0472">Membrane</keyword>
<feature type="transmembrane region" description="Helical" evidence="5">
    <location>
        <begin position="210"/>
        <end position="226"/>
    </location>
</feature>
<dbReference type="GO" id="GO:0000166">
    <property type="term" value="F:nucleotide binding"/>
    <property type="evidence" value="ECO:0007669"/>
    <property type="project" value="UniProtKB-KW"/>
</dbReference>
<dbReference type="InterPro" id="IPR018297">
    <property type="entry name" value="A/G_cyclase_CS"/>
</dbReference>
<organism evidence="8 9">
    <name type="scientific">Aphanomyces stellatus</name>
    <dbReference type="NCBI Taxonomy" id="120398"/>
    <lineage>
        <taxon>Eukaryota</taxon>
        <taxon>Sar</taxon>
        <taxon>Stramenopiles</taxon>
        <taxon>Oomycota</taxon>
        <taxon>Saprolegniomycetes</taxon>
        <taxon>Saprolegniales</taxon>
        <taxon>Verrucalvaceae</taxon>
        <taxon>Aphanomyces</taxon>
    </lineage>
</organism>
<dbReference type="GO" id="GO:0070026">
    <property type="term" value="F:nitric oxide binding"/>
    <property type="evidence" value="ECO:0007669"/>
    <property type="project" value="TreeGrafter"/>
</dbReference>
<dbReference type="AlphaFoldDB" id="A0A485L1I4"/>
<evidence type="ECO:0000256" key="3">
    <source>
        <dbReference type="RuleBase" id="RU000405"/>
    </source>
</evidence>
<dbReference type="GO" id="GO:0038060">
    <property type="term" value="P:nitric oxide-cGMP-mediated signaling"/>
    <property type="evidence" value="ECO:0007669"/>
    <property type="project" value="TreeGrafter"/>
</dbReference>
<keyword evidence="2 3" id="KW-0456">Lyase</keyword>
<dbReference type="GO" id="GO:0019826">
    <property type="term" value="F:oxygen sensor activity"/>
    <property type="evidence" value="ECO:0007669"/>
    <property type="project" value="TreeGrafter"/>
</dbReference>
<dbReference type="GO" id="GO:0008074">
    <property type="term" value="C:guanylate cyclase complex, soluble"/>
    <property type="evidence" value="ECO:0007669"/>
    <property type="project" value="TreeGrafter"/>
</dbReference>
<reference evidence="7" key="2">
    <citation type="submission" date="2019-06" db="EMBL/GenBank/DDBJ databases">
        <title>Genomics analysis of Aphanomyces spp. identifies a new class of oomycete effector associated with host adaptation.</title>
        <authorList>
            <person name="Gaulin E."/>
        </authorList>
    </citation>
    <scope>NUCLEOTIDE SEQUENCE</scope>
    <source>
        <strain evidence="7">CBS 578.67</strain>
    </source>
</reference>
<dbReference type="PROSITE" id="PS00452">
    <property type="entry name" value="GUANYLATE_CYCLASE_1"/>
    <property type="match status" value="1"/>
</dbReference>